<dbReference type="CDD" id="cd03425">
    <property type="entry name" value="NUDIX_MutT_NudA_like"/>
    <property type="match status" value="1"/>
</dbReference>
<keyword evidence="6" id="KW-0227">DNA damage</keyword>
<keyword evidence="8" id="KW-0460">Magnesium</keyword>
<dbReference type="GO" id="GO:0008413">
    <property type="term" value="F:8-oxo-7,8-dihydroguanosine triphosphate pyrophosphatase activity"/>
    <property type="evidence" value="ECO:0007669"/>
    <property type="project" value="TreeGrafter"/>
</dbReference>
<protein>
    <recommendedName>
        <fullName evidence="13">8-oxo-dGTP diphosphatase</fullName>
        <ecNumber evidence="12">3.6.1.55</ecNumber>
    </recommendedName>
    <alternativeName>
        <fullName evidence="16">7,8-dihydro-8-oxoguanine-triphosphatase</fullName>
    </alternativeName>
    <alternativeName>
        <fullName evidence="15">Mutator protein MutT</fullName>
    </alternativeName>
    <alternativeName>
        <fullName evidence="14">dGTP pyrophosphohydrolase</fullName>
    </alternativeName>
</protein>
<dbReference type="InterPro" id="IPR020476">
    <property type="entry name" value="Nudix_hydrolase"/>
</dbReference>
<dbReference type="PRINTS" id="PR00502">
    <property type="entry name" value="NUDIXFAMILY"/>
</dbReference>
<evidence type="ECO:0000256" key="4">
    <source>
        <dbReference type="ARBA" id="ARBA00022705"/>
    </source>
</evidence>
<dbReference type="Pfam" id="PF00293">
    <property type="entry name" value="NUDIX"/>
    <property type="match status" value="1"/>
</dbReference>
<evidence type="ECO:0000256" key="2">
    <source>
        <dbReference type="ARBA" id="ARBA00005582"/>
    </source>
</evidence>
<reference evidence="19" key="1">
    <citation type="submission" date="2017-02" db="EMBL/GenBank/DDBJ databases">
        <authorList>
            <person name="Varghese N."/>
            <person name="Submissions S."/>
        </authorList>
    </citation>
    <scope>NUCLEOTIDE SEQUENCE [LARGE SCALE GENOMIC DNA]</scope>
    <source>
        <strain evidence="19">ATCC BAA-34</strain>
    </source>
</reference>
<dbReference type="InterPro" id="IPR000086">
    <property type="entry name" value="NUDIX_hydrolase_dom"/>
</dbReference>
<organism evidence="18 19">
    <name type="scientific">Trichlorobacter thiogenes</name>
    <dbReference type="NCBI Taxonomy" id="115783"/>
    <lineage>
        <taxon>Bacteria</taxon>
        <taxon>Pseudomonadati</taxon>
        <taxon>Thermodesulfobacteriota</taxon>
        <taxon>Desulfuromonadia</taxon>
        <taxon>Geobacterales</taxon>
        <taxon>Geobacteraceae</taxon>
        <taxon>Trichlorobacter</taxon>
    </lineage>
</organism>
<keyword evidence="3" id="KW-0515">Mutator protein</keyword>
<evidence type="ECO:0000256" key="15">
    <source>
        <dbReference type="ARBA" id="ARBA00041979"/>
    </source>
</evidence>
<gene>
    <name evidence="18" type="ORF">SAMN02745119_02431</name>
</gene>
<evidence type="ECO:0000256" key="6">
    <source>
        <dbReference type="ARBA" id="ARBA00022763"/>
    </source>
</evidence>
<dbReference type="STRING" id="115783.SAMN02745119_02431"/>
<dbReference type="Proteomes" id="UP000190102">
    <property type="component" value="Unassembled WGS sequence"/>
</dbReference>
<accession>A0A1T4QKY7</accession>
<evidence type="ECO:0000256" key="7">
    <source>
        <dbReference type="ARBA" id="ARBA00022801"/>
    </source>
</evidence>
<dbReference type="PANTHER" id="PTHR47707">
    <property type="entry name" value="8-OXO-DGTP DIPHOSPHATASE"/>
    <property type="match status" value="1"/>
</dbReference>
<dbReference type="GO" id="GO:0044715">
    <property type="term" value="F:8-oxo-dGDP phosphatase activity"/>
    <property type="evidence" value="ECO:0007669"/>
    <property type="project" value="TreeGrafter"/>
</dbReference>
<dbReference type="EC" id="3.6.1.55" evidence="12"/>
<evidence type="ECO:0000256" key="12">
    <source>
        <dbReference type="ARBA" id="ARBA00038905"/>
    </source>
</evidence>
<evidence type="ECO:0000256" key="3">
    <source>
        <dbReference type="ARBA" id="ARBA00022457"/>
    </source>
</evidence>
<dbReference type="Gene3D" id="3.90.79.10">
    <property type="entry name" value="Nucleoside Triphosphate Pyrophosphohydrolase"/>
    <property type="match status" value="1"/>
</dbReference>
<name>A0A1T4QKY7_9BACT</name>
<dbReference type="GO" id="GO:0035539">
    <property type="term" value="F:8-oxo-7,8-dihydrodeoxyguanosine triphosphate pyrophosphatase activity"/>
    <property type="evidence" value="ECO:0007669"/>
    <property type="project" value="UniProtKB-EC"/>
</dbReference>
<dbReference type="GO" id="GO:0006281">
    <property type="term" value="P:DNA repair"/>
    <property type="evidence" value="ECO:0007669"/>
    <property type="project" value="UniProtKB-KW"/>
</dbReference>
<evidence type="ECO:0000256" key="16">
    <source>
        <dbReference type="ARBA" id="ARBA00042798"/>
    </source>
</evidence>
<keyword evidence="4" id="KW-0235">DNA replication</keyword>
<sequence length="141" mass="15763">MQYDTDSAMPDKIPHIHVACAIIQMDGLILATQRSATMSLPLKWEFPGGKLEAGETPEQCLQRELQEELAITVRVGQGLPPVTHSYPAFKVTLYPFFCDSLEGTMILHEHSAACWLTPNELPTLDWAEADWPIISQLAHHL</sequence>
<keyword evidence="19" id="KW-1185">Reference proteome</keyword>
<comment type="cofactor">
    <cofactor evidence="1">
        <name>Mg(2+)</name>
        <dbReference type="ChEBI" id="CHEBI:18420"/>
    </cofactor>
</comment>
<keyword evidence="7" id="KW-0378">Hydrolase</keyword>
<comment type="catalytic activity">
    <reaction evidence="10">
        <text>8-oxo-dGTP + H2O = 8-oxo-dGMP + diphosphate + H(+)</text>
        <dbReference type="Rhea" id="RHEA:31575"/>
        <dbReference type="ChEBI" id="CHEBI:15377"/>
        <dbReference type="ChEBI" id="CHEBI:15378"/>
        <dbReference type="ChEBI" id="CHEBI:33019"/>
        <dbReference type="ChEBI" id="CHEBI:63224"/>
        <dbReference type="ChEBI" id="CHEBI:77896"/>
        <dbReference type="EC" id="3.6.1.55"/>
    </reaction>
</comment>
<keyword evidence="5" id="KW-0479">Metal-binding</keyword>
<dbReference type="SUPFAM" id="SSF55811">
    <property type="entry name" value="Nudix"/>
    <property type="match status" value="1"/>
</dbReference>
<dbReference type="GO" id="GO:0006260">
    <property type="term" value="P:DNA replication"/>
    <property type="evidence" value="ECO:0007669"/>
    <property type="project" value="UniProtKB-KW"/>
</dbReference>
<dbReference type="AlphaFoldDB" id="A0A1T4QKY7"/>
<dbReference type="GO" id="GO:0046872">
    <property type="term" value="F:metal ion binding"/>
    <property type="evidence" value="ECO:0007669"/>
    <property type="project" value="UniProtKB-KW"/>
</dbReference>
<dbReference type="InterPro" id="IPR047127">
    <property type="entry name" value="MutT-like"/>
</dbReference>
<comment type="similarity">
    <text evidence="2">Belongs to the Nudix hydrolase family.</text>
</comment>
<feature type="domain" description="Nudix hydrolase" evidence="17">
    <location>
        <begin position="13"/>
        <end position="138"/>
    </location>
</feature>
<dbReference type="GO" id="GO:0044716">
    <property type="term" value="F:8-oxo-GDP phosphatase activity"/>
    <property type="evidence" value="ECO:0007669"/>
    <property type="project" value="TreeGrafter"/>
</dbReference>
<dbReference type="PANTHER" id="PTHR47707:SF1">
    <property type="entry name" value="NUDIX HYDROLASE FAMILY PROTEIN"/>
    <property type="match status" value="1"/>
</dbReference>
<evidence type="ECO:0000256" key="1">
    <source>
        <dbReference type="ARBA" id="ARBA00001946"/>
    </source>
</evidence>
<dbReference type="PROSITE" id="PS51462">
    <property type="entry name" value="NUDIX"/>
    <property type="match status" value="1"/>
</dbReference>
<evidence type="ECO:0000259" key="17">
    <source>
        <dbReference type="PROSITE" id="PS51462"/>
    </source>
</evidence>
<comment type="catalytic activity">
    <reaction evidence="11">
        <text>8-oxo-GTP + H2O = 8-oxo-GMP + diphosphate + H(+)</text>
        <dbReference type="Rhea" id="RHEA:67616"/>
        <dbReference type="ChEBI" id="CHEBI:15377"/>
        <dbReference type="ChEBI" id="CHEBI:15378"/>
        <dbReference type="ChEBI" id="CHEBI:33019"/>
        <dbReference type="ChEBI" id="CHEBI:143553"/>
        <dbReference type="ChEBI" id="CHEBI:145694"/>
    </reaction>
</comment>
<evidence type="ECO:0000256" key="10">
    <source>
        <dbReference type="ARBA" id="ARBA00035861"/>
    </source>
</evidence>
<dbReference type="EMBL" id="FUWR01000014">
    <property type="protein sequence ID" value="SKA04297.1"/>
    <property type="molecule type" value="Genomic_DNA"/>
</dbReference>
<proteinExistence type="inferred from homology"/>
<keyword evidence="9" id="KW-0234">DNA repair</keyword>
<evidence type="ECO:0000256" key="8">
    <source>
        <dbReference type="ARBA" id="ARBA00022842"/>
    </source>
</evidence>
<evidence type="ECO:0000313" key="18">
    <source>
        <dbReference type="EMBL" id="SKA04297.1"/>
    </source>
</evidence>
<dbReference type="InterPro" id="IPR015797">
    <property type="entry name" value="NUDIX_hydrolase-like_dom_sf"/>
</dbReference>
<evidence type="ECO:0000256" key="11">
    <source>
        <dbReference type="ARBA" id="ARBA00036904"/>
    </source>
</evidence>
<evidence type="ECO:0000313" key="19">
    <source>
        <dbReference type="Proteomes" id="UP000190102"/>
    </source>
</evidence>
<evidence type="ECO:0000256" key="13">
    <source>
        <dbReference type="ARBA" id="ARBA00040794"/>
    </source>
</evidence>
<evidence type="ECO:0000256" key="14">
    <source>
        <dbReference type="ARBA" id="ARBA00041592"/>
    </source>
</evidence>
<evidence type="ECO:0000256" key="9">
    <source>
        <dbReference type="ARBA" id="ARBA00023204"/>
    </source>
</evidence>
<evidence type="ECO:0000256" key="5">
    <source>
        <dbReference type="ARBA" id="ARBA00022723"/>
    </source>
</evidence>